<comment type="caution">
    <text evidence="2">The sequence shown here is derived from an EMBL/GenBank/DDBJ whole genome shotgun (WGS) entry which is preliminary data.</text>
</comment>
<accession>A0A841CPZ5</accession>
<keyword evidence="1" id="KW-0812">Transmembrane</keyword>
<evidence type="ECO:0000313" key="2">
    <source>
        <dbReference type="EMBL" id="MBB5958208.1"/>
    </source>
</evidence>
<gene>
    <name evidence="2" type="ORF">FHS29_004816</name>
</gene>
<feature type="transmembrane region" description="Helical" evidence="1">
    <location>
        <begin position="12"/>
        <end position="32"/>
    </location>
</feature>
<dbReference type="Proteomes" id="UP000547510">
    <property type="component" value="Unassembled WGS sequence"/>
</dbReference>
<organism evidence="2 3">
    <name type="scientific">Saccharothrix tamanrassetensis</name>
    <dbReference type="NCBI Taxonomy" id="1051531"/>
    <lineage>
        <taxon>Bacteria</taxon>
        <taxon>Bacillati</taxon>
        <taxon>Actinomycetota</taxon>
        <taxon>Actinomycetes</taxon>
        <taxon>Pseudonocardiales</taxon>
        <taxon>Pseudonocardiaceae</taxon>
        <taxon>Saccharothrix</taxon>
    </lineage>
</organism>
<sequence length="102" mass="10742">MRNTQGRTGLRARLWAVGAVGAAITALVPGIATASPAARADLACGELEANGGTVFGYDCDTERWGELASFTLSGPGGEVYRCHEGWAEGSLWVRGDECRRGR</sequence>
<keyword evidence="3" id="KW-1185">Reference proteome</keyword>
<dbReference type="RefSeq" id="WP_184693955.1">
    <property type="nucleotide sequence ID" value="NZ_JACHJN010000007.1"/>
</dbReference>
<reference evidence="2 3" key="1">
    <citation type="submission" date="2020-08" db="EMBL/GenBank/DDBJ databases">
        <title>Genomic Encyclopedia of Type Strains, Phase III (KMG-III): the genomes of soil and plant-associated and newly described type strains.</title>
        <authorList>
            <person name="Whitman W."/>
        </authorList>
    </citation>
    <scope>NUCLEOTIDE SEQUENCE [LARGE SCALE GENOMIC DNA]</scope>
    <source>
        <strain evidence="2 3">CECT 8640</strain>
    </source>
</reference>
<evidence type="ECO:0000256" key="1">
    <source>
        <dbReference type="SAM" id="Phobius"/>
    </source>
</evidence>
<dbReference type="EMBL" id="JACHJN010000007">
    <property type="protein sequence ID" value="MBB5958208.1"/>
    <property type="molecule type" value="Genomic_DNA"/>
</dbReference>
<evidence type="ECO:0000313" key="3">
    <source>
        <dbReference type="Proteomes" id="UP000547510"/>
    </source>
</evidence>
<name>A0A841CPZ5_9PSEU</name>
<protein>
    <submittedName>
        <fullName evidence="2">Uncharacterized protein</fullName>
    </submittedName>
</protein>
<keyword evidence="1" id="KW-1133">Transmembrane helix</keyword>
<proteinExistence type="predicted"/>
<keyword evidence="1" id="KW-0472">Membrane</keyword>
<dbReference type="AlphaFoldDB" id="A0A841CPZ5"/>